<proteinExistence type="predicted"/>
<dbReference type="Proteomes" id="UP000233526">
    <property type="component" value="Unassembled WGS sequence"/>
</dbReference>
<dbReference type="RefSeq" id="WP_101315187.1">
    <property type="nucleotide sequence ID" value="NZ_CAWNSS010000001.1"/>
</dbReference>
<dbReference type="Gene3D" id="3.40.50.10400">
    <property type="entry name" value="Hypothetical protein PA1492"/>
    <property type="match status" value="1"/>
</dbReference>
<evidence type="ECO:0000313" key="2">
    <source>
        <dbReference type="Proteomes" id="UP000233526"/>
    </source>
</evidence>
<dbReference type="SUPFAM" id="SSF52309">
    <property type="entry name" value="N-(deoxy)ribosyltransferase-like"/>
    <property type="match status" value="1"/>
</dbReference>
<accession>A0A2N3J8Y3</accession>
<comment type="caution">
    <text evidence="1">The sequence shown here is derived from an EMBL/GenBank/DDBJ whole genome shotgun (WGS) entry which is preliminary data.</text>
</comment>
<evidence type="ECO:0000313" key="1">
    <source>
        <dbReference type="EMBL" id="PKQ82994.1"/>
    </source>
</evidence>
<dbReference type="AlphaFoldDB" id="A0A2N3J8Y3"/>
<organism evidence="1 2">
    <name type="scientific">Aeromonas sobria</name>
    <dbReference type="NCBI Taxonomy" id="646"/>
    <lineage>
        <taxon>Bacteria</taxon>
        <taxon>Pseudomonadati</taxon>
        <taxon>Pseudomonadota</taxon>
        <taxon>Gammaproteobacteria</taxon>
        <taxon>Aeromonadales</taxon>
        <taxon>Aeromonadaceae</taxon>
        <taxon>Aeromonas</taxon>
    </lineage>
</organism>
<sequence>MTVKSKELTEQGLIDLAGVKVYIAGPMSGLAMLNRPAFFAAEAYLQGQGARVMNPAVLPDGWDHDAYMRITTPMMMECDAVAFLPGWQQSKGSRQAFTRARAFGLDLLQLDMEVVADEPWVRRHLPQVV</sequence>
<protein>
    <recommendedName>
        <fullName evidence="3">DUF4406 domain-containing protein</fullName>
    </recommendedName>
</protein>
<name>A0A2N3J8Y3_AERSO</name>
<dbReference type="EMBL" id="LJZX01000001">
    <property type="protein sequence ID" value="PKQ82994.1"/>
    <property type="molecule type" value="Genomic_DNA"/>
</dbReference>
<evidence type="ECO:0008006" key="3">
    <source>
        <dbReference type="Google" id="ProtNLM"/>
    </source>
</evidence>
<reference evidence="1 2" key="1">
    <citation type="journal article" date="2017" name="Front. Microbiol.">
        <title>Strong Genomic and Phenotypic Heterogeneity in the Aeromonas sobria Species Complex.</title>
        <authorList>
            <person name="Gauthier J."/>
            <person name="Vincent A.T."/>
            <person name="Charette S.J."/>
            <person name="Derome N."/>
        </authorList>
    </citation>
    <scope>NUCLEOTIDE SEQUENCE [LARGE SCALE GENOMIC DNA]</scope>
    <source>
        <strain evidence="1 2">JF2635</strain>
    </source>
</reference>
<dbReference type="Pfam" id="PF14359">
    <property type="entry name" value="DUF4406"/>
    <property type="match status" value="1"/>
</dbReference>
<gene>
    <name evidence="1" type="ORF">AOX56_00275</name>
</gene>
<dbReference type="InterPro" id="IPR025518">
    <property type="entry name" value="DUF4406"/>
</dbReference>